<organism evidence="2 3">
    <name type="scientific">Pristionchus mayeri</name>
    <dbReference type="NCBI Taxonomy" id="1317129"/>
    <lineage>
        <taxon>Eukaryota</taxon>
        <taxon>Metazoa</taxon>
        <taxon>Ecdysozoa</taxon>
        <taxon>Nematoda</taxon>
        <taxon>Chromadorea</taxon>
        <taxon>Rhabditida</taxon>
        <taxon>Rhabditina</taxon>
        <taxon>Diplogasteromorpha</taxon>
        <taxon>Diplogasteroidea</taxon>
        <taxon>Neodiplogasteridae</taxon>
        <taxon>Pristionchus</taxon>
    </lineage>
</organism>
<protein>
    <submittedName>
        <fullName evidence="2">Uncharacterized protein</fullName>
    </submittedName>
</protein>
<evidence type="ECO:0000313" key="2">
    <source>
        <dbReference type="EMBL" id="GMR36536.1"/>
    </source>
</evidence>
<name>A0AAN4ZCG7_9BILA</name>
<reference evidence="3" key="1">
    <citation type="submission" date="2022-10" db="EMBL/GenBank/DDBJ databases">
        <title>Genome assembly of Pristionchus species.</title>
        <authorList>
            <person name="Yoshida K."/>
            <person name="Sommer R.J."/>
        </authorList>
    </citation>
    <scope>NUCLEOTIDE SEQUENCE [LARGE SCALE GENOMIC DNA]</scope>
    <source>
        <strain evidence="3">RS5460</strain>
    </source>
</reference>
<feature type="non-terminal residue" evidence="2">
    <location>
        <position position="1"/>
    </location>
</feature>
<sequence>EFPTFVVELEGLKHWLFYLITIVVTAAFDRSKVLRPSVSDTPIRLIEIDSTLAFSRQIFEFCAAVYGKIARD</sequence>
<accession>A0AAN4ZCG7</accession>
<keyword evidence="3" id="KW-1185">Reference proteome</keyword>
<keyword evidence="1" id="KW-0812">Transmembrane</keyword>
<dbReference type="Proteomes" id="UP001328107">
    <property type="component" value="Unassembled WGS sequence"/>
</dbReference>
<keyword evidence="1" id="KW-1133">Transmembrane helix</keyword>
<feature type="non-terminal residue" evidence="2">
    <location>
        <position position="72"/>
    </location>
</feature>
<dbReference type="AlphaFoldDB" id="A0AAN4ZCG7"/>
<evidence type="ECO:0000256" key="1">
    <source>
        <dbReference type="SAM" id="Phobius"/>
    </source>
</evidence>
<proteinExistence type="predicted"/>
<gene>
    <name evidence="2" type="ORF">PMAYCL1PPCAC_06731</name>
</gene>
<evidence type="ECO:0000313" key="3">
    <source>
        <dbReference type="Proteomes" id="UP001328107"/>
    </source>
</evidence>
<feature type="transmembrane region" description="Helical" evidence="1">
    <location>
        <begin position="12"/>
        <end position="28"/>
    </location>
</feature>
<dbReference type="EMBL" id="BTRK01000002">
    <property type="protein sequence ID" value="GMR36536.1"/>
    <property type="molecule type" value="Genomic_DNA"/>
</dbReference>
<keyword evidence="1" id="KW-0472">Membrane</keyword>
<comment type="caution">
    <text evidence="2">The sequence shown here is derived from an EMBL/GenBank/DDBJ whole genome shotgun (WGS) entry which is preliminary data.</text>
</comment>